<reference evidence="9" key="1">
    <citation type="submission" date="2019-11" db="EMBL/GenBank/DDBJ databases">
        <authorList>
            <person name="Feng L."/>
        </authorList>
    </citation>
    <scope>NUCLEOTIDE SEQUENCE</scope>
    <source>
        <strain evidence="9">CTertiumLFYP3</strain>
    </source>
</reference>
<keyword evidence="6 7" id="KW-0472">Membrane</keyword>
<proteinExistence type="inferred from homology"/>
<protein>
    <submittedName>
        <fullName evidence="9">Peptidase family M50</fullName>
    </submittedName>
</protein>
<accession>A0A6N3GXB8</accession>
<comment type="subcellular location">
    <subcellularLocation>
        <location evidence="2">Membrane</location>
        <topology evidence="2">Multi-pass membrane protein</topology>
    </subcellularLocation>
</comment>
<evidence type="ECO:0000256" key="4">
    <source>
        <dbReference type="ARBA" id="ARBA00022692"/>
    </source>
</evidence>
<dbReference type="RefSeq" id="WP_156627966.1">
    <property type="nucleotide sequence ID" value="NZ_CACRTO010000049.1"/>
</dbReference>
<dbReference type="Pfam" id="PF02163">
    <property type="entry name" value="Peptidase_M50"/>
    <property type="match status" value="1"/>
</dbReference>
<evidence type="ECO:0000259" key="8">
    <source>
        <dbReference type="Pfam" id="PF02163"/>
    </source>
</evidence>
<evidence type="ECO:0000256" key="7">
    <source>
        <dbReference type="SAM" id="Phobius"/>
    </source>
</evidence>
<evidence type="ECO:0000256" key="1">
    <source>
        <dbReference type="ARBA" id="ARBA00001947"/>
    </source>
</evidence>
<evidence type="ECO:0000256" key="6">
    <source>
        <dbReference type="ARBA" id="ARBA00023136"/>
    </source>
</evidence>
<gene>
    <name evidence="9" type="ORF">CTLFYP3_00181</name>
</gene>
<comment type="similarity">
    <text evidence="3">Belongs to the peptidase M50B family.</text>
</comment>
<evidence type="ECO:0000256" key="2">
    <source>
        <dbReference type="ARBA" id="ARBA00004141"/>
    </source>
</evidence>
<sequence length="134" mass="15599">MFKYYIFFIIISILHELGHFIALKFFKVKVDRIVIGNVIYKKIKKIRLSPIVLTCYIDFSSKGYEKLNLFAKLIIIISGPLMNFIIFILLPKEQVVYKFITLLVGVSSLMPVPFFNTDGMNAIKEILKYKKVKV</sequence>
<evidence type="ECO:0000313" key="9">
    <source>
        <dbReference type="EMBL" id="VYU69234.1"/>
    </source>
</evidence>
<evidence type="ECO:0000256" key="5">
    <source>
        <dbReference type="ARBA" id="ARBA00022989"/>
    </source>
</evidence>
<feature type="transmembrane region" description="Helical" evidence="7">
    <location>
        <begin position="69"/>
        <end position="90"/>
    </location>
</feature>
<evidence type="ECO:0000256" key="3">
    <source>
        <dbReference type="ARBA" id="ARBA00007931"/>
    </source>
</evidence>
<organism evidence="9">
    <name type="scientific">Clostridium tertium</name>
    <dbReference type="NCBI Taxonomy" id="1559"/>
    <lineage>
        <taxon>Bacteria</taxon>
        <taxon>Bacillati</taxon>
        <taxon>Bacillota</taxon>
        <taxon>Clostridia</taxon>
        <taxon>Eubacteriales</taxon>
        <taxon>Clostridiaceae</taxon>
        <taxon>Clostridium</taxon>
    </lineage>
</organism>
<dbReference type="AlphaFoldDB" id="A0A6N3GXB8"/>
<feature type="transmembrane region" description="Helical" evidence="7">
    <location>
        <begin position="96"/>
        <end position="115"/>
    </location>
</feature>
<feature type="domain" description="Peptidase M50" evidence="8">
    <location>
        <begin position="6"/>
        <end position="89"/>
    </location>
</feature>
<dbReference type="GO" id="GO:0016020">
    <property type="term" value="C:membrane"/>
    <property type="evidence" value="ECO:0007669"/>
    <property type="project" value="UniProtKB-SubCell"/>
</dbReference>
<dbReference type="InterPro" id="IPR008915">
    <property type="entry name" value="Peptidase_M50"/>
</dbReference>
<name>A0A6N3GXB8_9CLOT</name>
<comment type="cofactor">
    <cofactor evidence="1">
        <name>Zn(2+)</name>
        <dbReference type="ChEBI" id="CHEBI:29105"/>
    </cofactor>
</comment>
<keyword evidence="5 7" id="KW-1133">Transmembrane helix</keyword>
<keyword evidence="4 7" id="KW-0812">Transmembrane</keyword>
<dbReference type="GO" id="GO:0006508">
    <property type="term" value="P:proteolysis"/>
    <property type="evidence" value="ECO:0007669"/>
    <property type="project" value="InterPro"/>
</dbReference>
<feature type="transmembrane region" description="Helical" evidence="7">
    <location>
        <begin position="6"/>
        <end position="26"/>
    </location>
</feature>
<dbReference type="EMBL" id="CACRTO010000049">
    <property type="protein sequence ID" value="VYU69234.1"/>
    <property type="molecule type" value="Genomic_DNA"/>
</dbReference>